<evidence type="ECO:0000256" key="1">
    <source>
        <dbReference type="SAM" id="MobiDB-lite"/>
    </source>
</evidence>
<evidence type="ECO:0000313" key="2">
    <source>
        <dbReference type="EMBL" id="EAX94959.1"/>
    </source>
</evidence>
<reference evidence="2" key="1">
    <citation type="submission" date="2006-10" db="EMBL/GenBank/DDBJ databases">
        <authorList>
            <person name="Amadeo P."/>
            <person name="Zhao Q."/>
            <person name="Wortman J."/>
            <person name="Fraser-Liggett C."/>
            <person name="Carlton J."/>
        </authorList>
    </citation>
    <scope>NUCLEOTIDE SEQUENCE</scope>
    <source>
        <strain evidence="2">G3</strain>
    </source>
</reference>
<dbReference type="InParanoid" id="A2FJE6"/>
<accession>A2FJE6</accession>
<gene>
    <name evidence="2" type="ORF">TVAG_205570</name>
</gene>
<feature type="region of interest" description="Disordered" evidence="1">
    <location>
        <begin position="16"/>
        <end position="43"/>
    </location>
</feature>
<dbReference type="VEuPathDB" id="TrichDB:TVAG_205570"/>
<protein>
    <submittedName>
        <fullName evidence="2">Uncharacterized protein</fullName>
    </submittedName>
</protein>
<name>A2FJE6_TRIV3</name>
<dbReference type="EMBL" id="DS113829">
    <property type="protein sequence ID" value="EAX94959.1"/>
    <property type="molecule type" value="Genomic_DNA"/>
</dbReference>
<reference evidence="2" key="2">
    <citation type="journal article" date="2007" name="Science">
        <title>Draft genome sequence of the sexually transmitted pathogen Trichomonas vaginalis.</title>
        <authorList>
            <person name="Carlton J.M."/>
            <person name="Hirt R.P."/>
            <person name="Silva J.C."/>
            <person name="Delcher A.L."/>
            <person name="Schatz M."/>
            <person name="Zhao Q."/>
            <person name="Wortman J.R."/>
            <person name="Bidwell S.L."/>
            <person name="Alsmark U.C.M."/>
            <person name="Besteiro S."/>
            <person name="Sicheritz-Ponten T."/>
            <person name="Noel C.J."/>
            <person name="Dacks J.B."/>
            <person name="Foster P.G."/>
            <person name="Simillion C."/>
            <person name="Van de Peer Y."/>
            <person name="Miranda-Saavedra D."/>
            <person name="Barton G.J."/>
            <person name="Westrop G.D."/>
            <person name="Mueller S."/>
            <person name="Dessi D."/>
            <person name="Fiori P.L."/>
            <person name="Ren Q."/>
            <person name="Paulsen I."/>
            <person name="Zhang H."/>
            <person name="Bastida-Corcuera F.D."/>
            <person name="Simoes-Barbosa A."/>
            <person name="Brown M.T."/>
            <person name="Hayes R.D."/>
            <person name="Mukherjee M."/>
            <person name="Okumura C.Y."/>
            <person name="Schneider R."/>
            <person name="Smith A.J."/>
            <person name="Vanacova S."/>
            <person name="Villalvazo M."/>
            <person name="Haas B.J."/>
            <person name="Pertea M."/>
            <person name="Feldblyum T.V."/>
            <person name="Utterback T.R."/>
            <person name="Shu C.L."/>
            <person name="Osoegawa K."/>
            <person name="de Jong P.J."/>
            <person name="Hrdy I."/>
            <person name="Horvathova L."/>
            <person name="Zubacova Z."/>
            <person name="Dolezal P."/>
            <person name="Malik S.B."/>
            <person name="Logsdon J.M. Jr."/>
            <person name="Henze K."/>
            <person name="Gupta A."/>
            <person name="Wang C.C."/>
            <person name="Dunne R.L."/>
            <person name="Upcroft J.A."/>
            <person name="Upcroft P."/>
            <person name="White O."/>
            <person name="Salzberg S.L."/>
            <person name="Tang P."/>
            <person name="Chiu C.-H."/>
            <person name="Lee Y.-S."/>
            <person name="Embley T.M."/>
            <person name="Coombs G.H."/>
            <person name="Mottram J.C."/>
            <person name="Tachezy J."/>
            <person name="Fraser-Liggett C.M."/>
            <person name="Johnson P.J."/>
        </authorList>
    </citation>
    <scope>NUCLEOTIDE SEQUENCE [LARGE SCALE GENOMIC DNA]</scope>
    <source>
        <strain evidence="2">G3</strain>
    </source>
</reference>
<keyword evidence="3" id="KW-1185">Reference proteome</keyword>
<dbReference type="Proteomes" id="UP000001542">
    <property type="component" value="Unassembled WGS sequence"/>
</dbReference>
<sequence length="91" mass="10652">MLSHLTNRPFINEQIEIPDEFDFDTTEDKPEKPKYKPLHFDSQFPSNTQIDYIRNSKDLSSYDAKSFRASGSDKNPQLISKETLLSIYQSY</sequence>
<evidence type="ECO:0000313" key="3">
    <source>
        <dbReference type="Proteomes" id="UP000001542"/>
    </source>
</evidence>
<organism evidence="2 3">
    <name type="scientific">Trichomonas vaginalis (strain ATCC PRA-98 / G3)</name>
    <dbReference type="NCBI Taxonomy" id="412133"/>
    <lineage>
        <taxon>Eukaryota</taxon>
        <taxon>Metamonada</taxon>
        <taxon>Parabasalia</taxon>
        <taxon>Trichomonadida</taxon>
        <taxon>Trichomonadidae</taxon>
        <taxon>Trichomonas</taxon>
    </lineage>
</organism>
<feature type="compositionally biased region" description="Acidic residues" evidence="1">
    <location>
        <begin position="16"/>
        <end position="25"/>
    </location>
</feature>
<dbReference type="KEGG" id="tva:4752702"/>
<dbReference type="RefSeq" id="XP_001307889.1">
    <property type="nucleotide sequence ID" value="XM_001307888.1"/>
</dbReference>
<dbReference type="AlphaFoldDB" id="A2FJE6"/>
<dbReference type="VEuPathDB" id="TrichDB:TVAGG3_0873280"/>
<proteinExistence type="predicted"/>